<sequence length="155" mass="16898">MPFHNTLYISNHREEVLEKLFGAPKINDLGAYPLDFGGYEEGLSEDGVGDLVEEAEEEEDGDFSGEEALEGVGEGDLLVANTPTTAMKTSATITRSSVLKKLRQYGISGVLSYGLLNTVYYKVGDEGENHHKVDDHQGKEKSAGGFFSILRRGSH</sequence>
<dbReference type="Proteomes" id="UP000828251">
    <property type="component" value="Unassembled WGS sequence"/>
</dbReference>
<name>A0A9D4AF13_9ROSI</name>
<dbReference type="AlphaFoldDB" id="A0A9D4AF13"/>
<keyword evidence="2" id="KW-1185">Reference proteome</keyword>
<proteinExistence type="predicted"/>
<comment type="caution">
    <text evidence="1">The sequence shown here is derived from an EMBL/GenBank/DDBJ whole genome shotgun (WGS) entry which is preliminary data.</text>
</comment>
<gene>
    <name evidence="1" type="ORF">J1N35_006868</name>
</gene>
<organism evidence="1 2">
    <name type="scientific">Gossypium stocksii</name>
    <dbReference type="NCBI Taxonomy" id="47602"/>
    <lineage>
        <taxon>Eukaryota</taxon>
        <taxon>Viridiplantae</taxon>
        <taxon>Streptophyta</taxon>
        <taxon>Embryophyta</taxon>
        <taxon>Tracheophyta</taxon>
        <taxon>Spermatophyta</taxon>
        <taxon>Magnoliopsida</taxon>
        <taxon>eudicotyledons</taxon>
        <taxon>Gunneridae</taxon>
        <taxon>Pentapetalae</taxon>
        <taxon>rosids</taxon>
        <taxon>malvids</taxon>
        <taxon>Malvales</taxon>
        <taxon>Malvaceae</taxon>
        <taxon>Malvoideae</taxon>
        <taxon>Gossypium</taxon>
    </lineage>
</organism>
<reference evidence="1 2" key="1">
    <citation type="journal article" date="2021" name="Plant Biotechnol. J.">
        <title>Multi-omics assisted identification of the key and species-specific regulatory components of drought-tolerant mechanisms in Gossypium stocksii.</title>
        <authorList>
            <person name="Yu D."/>
            <person name="Ke L."/>
            <person name="Zhang D."/>
            <person name="Wu Y."/>
            <person name="Sun Y."/>
            <person name="Mei J."/>
            <person name="Sun J."/>
            <person name="Sun Y."/>
        </authorList>
    </citation>
    <scope>NUCLEOTIDE SEQUENCE [LARGE SCALE GENOMIC DNA]</scope>
    <source>
        <strain evidence="2">cv. E1</strain>
        <tissue evidence="1">Leaf</tissue>
    </source>
</reference>
<dbReference type="EMBL" id="JAIQCV010000003">
    <property type="protein sequence ID" value="KAH1113490.1"/>
    <property type="molecule type" value="Genomic_DNA"/>
</dbReference>
<accession>A0A9D4AF13</accession>
<evidence type="ECO:0000313" key="1">
    <source>
        <dbReference type="EMBL" id="KAH1113490.1"/>
    </source>
</evidence>
<protein>
    <submittedName>
        <fullName evidence="1">Uncharacterized protein</fullName>
    </submittedName>
</protein>
<evidence type="ECO:0000313" key="2">
    <source>
        <dbReference type="Proteomes" id="UP000828251"/>
    </source>
</evidence>